<reference evidence="2 3" key="1">
    <citation type="journal article" date="2015" name="Genome Announc.">
        <title>Genome Sequence of Lactobacillus curieae CCTCC M 2011381T, a Novel Producer of Gamma-aminobutyric Acid.</title>
        <authorList>
            <person name="Wang Y."/>
            <person name="Wang Y."/>
            <person name="Lang C."/>
            <person name="Wei D."/>
            <person name="Xu P."/>
            <person name="Xie J."/>
        </authorList>
    </citation>
    <scope>NUCLEOTIDE SEQUENCE [LARGE SCALE GENOMIC DNA]</scope>
    <source>
        <strain evidence="2 3">CCTCC M 2011381</strain>
    </source>
</reference>
<dbReference type="InterPro" id="IPR010699">
    <property type="entry name" value="DUF1275"/>
</dbReference>
<organism evidence="2 3">
    <name type="scientific">Lentilactobacillus curieae</name>
    <dbReference type="NCBI Taxonomy" id="1138822"/>
    <lineage>
        <taxon>Bacteria</taxon>
        <taxon>Bacillati</taxon>
        <taxon>Bacillota</taxon>
        <taxon>Bacilli</taxon>
        <taxon>Lactobacillales</taxon>
        <taxon>Lactobacillaceae</taxon>
        <taxon>Lentilactobacillus</taxon>
    </lineage>
</organism>
<dbReference type="AlphaFoldDB" id="A0A1S6QGZ6"/>
<feature type="transmembrane region" description="Helical" evidence="1">
    <location>
        <begin position="101"/>
        <end position="128"/>
    </location>
</feature>
<dbReference type="EMBL" id="CP018906">
    <property type="protein sequence ID" value="AQW20886.1"/>
    <property type="molecule type" value="Genomic_DNA"/>
</dbReference>
<feature type="transmembrane region" description="Helical" evidence="1">
    <location>
        <begin position="60"/>
        <end position="81"/>
    </location>
</feature>
<dbReference type="PANTHER" id="PTHR37314:SF4">
    <property type="entry name" value="UPF0700 TRANSMEMBRANE PROTEIN YOAK"/>
    <property type="match status" value="1"/>
</dbReference>
<gene>
    <name evidence="2" type="ORF">PL11_002630</name>
</gene>
<feature type="transmembrane region" description="Helical" evidence="1">
    <location>
        <begin position="199"/>
        <end position="216"/>
    </location>
</feature>
<dbReference type="Proteomes" id="UP000030361">
    <property type="component" value="Chromosome"/>
</dbReference>
<protein>
    <submittedName>
        <fullName evidence="2">DUF1275 family protein</fullName>
    </submittedName>
</protein>
<dbReference type="eggNOG" id="COG3619">
    <property type="taxonomic scope" value="Bacteria"/>
</dbReference>
<evidence type="ECO:0000313" key="2">
    <source>
        <dbReference type="EMBL" id="AQW20886.1"/>
    </source>
</evidence>
<keyword evidence="3" id="KW-1185">Reference proteome</keyword>
<name>A0A1S6QGZ6_9LACO</name>
<evidence type="ECO:0000313" key="3">
    <source>
        <dbReference type="Proteomes" id="UP000030361"/>
    </source>
</evidence>
<dbReference type="KEGG" id="lcu:PL11_002630"/>
<dbReference type="Pfam" id="PF06912">
    <property type="entry name" value="DUF1275"/>
    <property type="match status" value="1"/>
</dbReference>
<sequence length="217" mass="23723">MMEKDEEFYQKLSTGMMLATAAGSLDAYSYLHDGGVFAGLQTGNLILMGMHIGSRDFSQAGLELFSIFMFMIGVFIIRVIQQHYPSEVALKRQSLTLIYEIAIFVLVAFLAPLMPRMLTAGFLSIAAAGQLQEFRLMKGKPFTSLMMTGHLRTFSESIFDFLTTGDKDAGNRAGRIILVITAFAFGAFLSGLLLPILGAKTILISAVALLLTLVFGR</sequence>
<keyword evidence="1" id="KW-0472">Membrane</keyword>
<evidence type="ECO:0000256" key="1">
    <source>
        <dbReference type="SAM" id="Phobius"/>
    </source>
</evidence>
<keyword evidence="1" id="KW-1133">Transmembrane helix</keyword>
<dbReference type="OrthoDB" id="7057004at2"/>
<feature type="transmembrane region" description="Helical" evidence="1">
    <location>
        <begin position="176"/>
        <end position="193"/>
    </location>
</feature>
<dbReference type="RefSeq" id="WP_035166169.1">
    <property type="nucleotide sequence ID" value="NZ_CP018906.1"/>
</dbReference>
<proteinExistence type="predicted"/>
<dbReference type="PANTHER" id="PTHR37314">
    <property type="entry name" value="SLR0142 PROTEIN"/>
    <property type="match status" value="1"/>
</dbReference>
<accession>A0A1S6QGZ6</accession>
<keyword evidence="1" id="KW-0812">Transmembrane</keyword>